<organism evidence="2 3">
    <name type="scientific">Methanococcus maripaludis KA1</name>
    <dbReference type="NCBI Taxonomy" id="637914"/>
    <lineage>
        <taxon>Archaea</taxon>
        <taxon>Methanobacteriati</taxon>
        <taxon>Methanobacteriota</taxon>
        <taxon>Methanomada group</taxon>
        <taxon>Methanococci</taxon>
        <taxon>Methanococcales</taxon>
        <taxon>Methanococcaceae</taxon>
        <taxon>Methanococcus</taxon>
    </lineage>
</organism>
<dbReference type="Proteomes" id="UP000264208">
    <property type="component" value="Plasmid pMMKA1"/>
</dbReference>
<dbReference type="AlphaFoldDB" id="A0A2Z5PUH3"/>
<protein>
    <submittedName>
        <fullName evidence="2">Uncharacterized protein</fullName>
    </submittedName>
</protein>
<accession>A0A2Z5PUH3</accession>
<reference evidence="2 3" key="1">
    <citation type="submission" date="2009-06" db="EMBL/GenBank/DDBJ databases">
        <title>Molecular Evidence for Microbiologically Influenced Corrosion from genome of Methanogen.</title>
        <authorList>
            <person name="Ito N."/>
            <person name="Tsurumaru H."/>
            <person name="Shimizu A."/>
            <person name="Harada T."/>
            <person name="Hosoyama A."/>
            <person name="Horikawa H."/>
            <person name="Wakai S."/>
            <person name="Sasaki K."/>
            <person name="Nishijima K."/>
            <person name="Ataku H."/>
            <person name="Yamazaki J."/>
            <person name="Mise M."/>
            <person name="Yamazaki S."/>
            <person name="Tanikawa S."/>
            <person name="Harayama S."/>
            <person name="Fujita N."/>
        </authorList>
    </citation>
    <scope>NUCLEOTIDE SEQUENCE [LARGE SCALE GENOMIC DNA]</scope>
    <source>
        <strain evidence="3">KA1 ( NBRC 102054)</strain>
        <plasmid evidence="3">pmmka1 dna</plasmid>
    </source>
</reference>
<geneLocation type="plasmid" evidence="3">
    <name>pmmka1 dna</name>
</geneLocation>
<evidence type="ECO:0000313" key="3">
    <source>
        <dbReference type="Proteomes" id="UP000264208"/>
    </source>
</evidence>
<feature type="compositionally biased region" description="Basic and acidic residues" evidence="1">
    <location>
        <begin position="68"/>
        <end position="83"/>
    </location>
</feature>
<keyword evidence="2" id="KW-0614">Plasmid</keyword>
<dbReference type="GeneID" id="41280377"/>
<dbReference type="EMBL" id="AP011527">
    <property type="protein sequence ID" value="BAP62081.1"/>
    <property type="molecule type" value="Genomic_DNA"/>
</dbReference>
<evidence type="ECO:0000313" key="2">
    <source>
        <dbReference type="EMBL" id="BAP62081.1"/>
    </source>
</evidence>
<name>A0A2Z5PUH3_METMI</name>
<sequence length="97" mass="11046">MDDKRIIDILMNKRVFIQMNSGTQIDGEFLGVDNEAFYLANAKVIGKNAIAEVDFIAASKSQFSHINTEPKKITPNNKYDKKDPKKKTKPKTEEKKD</sequence>
<gene>
    <name evidence="2" type="ORF">MMKA1_p-00080</name>
</gene>
<dbReference type="KEGG" id="mmak:MMKA1_p-00080"/>
<feature type="region of interest" description="Disordered" evidence="1">
    <location>
        <begin position="66"/>
        <end position="97"/>
    </location>
</feature>
<proteinExistence type="predicted"/>
<dbReference type="RefSeq" id="WP_146778530.1">
    <property type="nucleotide sequence ID" value="NZ_AP011527.1"/>
</dbReference>
<evidence type="ECO:0000256" key="1">
    <source>
        <dbReference type="SAM" id="MobiDB-lite"/>
    </source>
</evidence>